<comment type="caution">
    <text evidence="1">The sequence shown here is derived from an EMBL/GenBank/DDBJ whole genome shotgun (WGS) entry which is preliminary data.</text>
</comment>
<dbReference type="Proteomes" id="UP001160483">
    <property type="component" value="Unassembled WGS sequence"/>
</dbReference>
<evidence type="ECO:0000313" key="2">
    <source>
        <dbReference type="Proteomes" id="UP001160483"/>
    </source>
</evidence>
<accession>A0AAU9KM40</accession>
<reference evidence="1" key="1">
    <citation type="submission" date="2021-11" db="EMBL/GenBank/DDBJ databases">
        <authorList>
            <person name="Islam A."/>
            <person name="Islam S."/>
            <person name="Flora M.S."/>
            <person name="Rahman M."/>
            <person name="Ziaur R.M."/>
            <person name="Epstein J.H."/>
            <person name="Hassan M."/>
            <person name="Klassen M."/>
            <person name="Woodard K."/>
            <person name="Webb A."/>
            <person name="Webby R.J."/>
            <person name="El Zowalaty M.E."/>
        </authorList>
    </citation>
    <scope>NUCLEOTIDE SEQUENCE</scope>
    <source>
        <strain evidence="1">Pbs3</strain>
    </source>
</reference>
<proteinExistence type="predicted"/>
<name>A0AAU9KM40_9STRA</name>
<dbReference type="AlphaFoldDB" id="A0AAU9KM40"/>
<gene>
    <name evidence="1" type="ORF">PBS003_LOCUS339</name>
</gene>
<organism evidence="1 2">
    <name type="scientific">Peronospora belbahrii</name>
    <dbReference type="NCBI Taxonomy" id="622444"/>
    <lineage>
        <taxon>Eukaryota</taxon>
        <taxon>Sar</taxon>
        <taxon>Stramenopiles</taxon>
        <taxon>Oomycota</taxon>
        <taxon>Peronosporomycetes</taxon>
        <taxon>Peronosporales</taxon>
        <taxon>Peronosporaceae</taxon>
        <taxon>Peronospora</taxon>
    </lineage>
</organism>
<protein>
    <submittedName>
        <fullName evidence="1">Uncharacterized protein</fullName>
    </submittedName>
</protein>
<evidence type="ECO:0000313" key="1">
    <source>
        <dbReference type="EMBL" id="CAH0473444.1"/>
    </source>
</evidence>
<dbReference type="EMBL" id="CAKKTJ010000054">
    <property type="protein sequence ID" value="CAH0473444.1"/>
    <property type="molecule type" value="Genomic_DNA"/>
</dbReference>
<sequence length="86" mass="9894">MARWLSFFRVVLGSAEFENSKVKLSPRNRARLHRYALTDGLLYYSTGSDDQPCVVVPHDEDLKYHILYKFHKVCSFEGGSSIPIMV</sequence>